<accession>A0AAW1PNY4</accession>
<dbReference type="AlphaFoldDB" id="A0AAW1PNY4"/>
<reference evidence="1 2" key="1">
    <citation type="journal article" date="2024" name="Nat. Commun.">
        <title>Phylogenomics reveals the evolutionary origins of lichenization in chlorophyte algae.</title>
        <authorList>
            <person name="Puginier C."/>
            <person name="Libourel C."/>
            <person name="Otte J."/>
            <person name="Skaloud P."/>
            <person name="Haon M."/>
            <person name="Grisel S."/>
            <person name="Petersen M."/>
            <person name="Berrin J.G."/>
            <person name="Delaux P.M."/>
            <person name="Dal Grande F."/>
            <person name="Keller J."/>
        </authorList>
    </citation>
    <scope>NUCLEOTIDE SEQUENCE [LARGE SCALE GENOMIC DNA]</scope>
    <source>
        <strain evidence="1 2">SAG 2043</strain>
    </source>
</reference>
<dbReference type="Proteomes" id="UP001489004">
    <property type="component" value="Unassembled WGS sequence"/>
</dbReference>
<evidence type="ECO:0000313" key="2">
    <source>
        <dbReference type="Proteomes" id="UP001489004"/>
    </source>
</evidence>
<comment type="caution">
    <text evidence="1">The sequence shown here is derived from an EMBL/GenBank/DDBJ whole genome shotgun (WGS) entry which is preliminary data.</text>
</comment>
<gene>
    <name evidence="1" type="ORF">WJX72_001380</name>
</gene>
<dbReference type="EMBL" id="JALJOR010000006">
    <property type="protein sequence ID" value="KAK9815306.1"/>
    <property type="molecule type" value="Genomic_DNA"/>
</dbReference>
<name>A0AAW1PNY4_9CHLO</name>
<proteinExistence type="predicted"/>
<sequence length="68" mass="7431">MRTAGTGSFRPDFSQPAPGLPTELLLRVLPKENLHSLQYKYTPQVHGSLYSLPAPGPFGVATQRPLRA</sequence>
<evidence type="ECO:0000313" key="1">
    <source>
        <dbReference type="EMBL" id="KAK9815306.1"/>
    </source>
</evidence>
<keyword evidence="2" id="KW-1185">Reference proteome</keyword>
<organism evidence="1 2">
    <name type="scientific">[Myrmecia] bisecta</name>
    <dbReference type="NCBI Taxonomy" id="41462"/>
    <lineage>
        <taxon>Eukaryota</taxon>
        <taxon>Viridiplantae</taxon>
        <taxon>Chlorophyta</taxon>
        <taxon>core chlorophytes</taxon>
        <taxon>Trebouxiophyceae</taxon>
        <taxon>Trebouxiales</taxon>
        <taxon>Trebouxiaceae</taxon>
        <taxon>Myrmecia</taxon>
    </lineage>
</organism>
<protein>
    <submittedName>
        <fullName evidence="1">Uncharacterized protein</fullName>
    </submittedName>
</protein>